<dbReference type="PANTHER" id="PTHR33376:SF2">
    <property type="entry name" value="DICARBOXYLATE-BINDING PERIPLASMIC PROTEIN"/>
    <property type="match status" value="1"/>
</dbReference>
<protein>
    <submittedName>
        <fullName evidence="2">TRAP transporter substrate-binding protein</fullName>
    </submittedName>
</protein>
<dbReference type="InterPro" id="IPR038404">
    <property type="entry name" value="TRAP_DctP_sf"/>
</dbReference>
<accession>A0ABT0XJQ8</accession>
<organism evidence="2 3">
    <name type="scientific">Alkalicoccobacillus plakortidis</name>
    <dbReference type="NCBI Taxonomy" id="444060"/>
    <lineage>
        <taxon>Bacteria</taxon>
        <taxon>Bacillati</taxon>
        <taxon>Bacillota</taxon>
        <taxon>Bacilli</taxon>
        <taxon>Bacillales</taxon>
        <taxon>Bacillaceae</taxon>
        <taxon>Alkalicoccobacillus</taxon>
    </lineage>
</organism>
<dbReference type="Proteomes" id="UP001203665">
    <property type="component" value="Unassembled WGS sequence"/>
</dbReference>
<gene>
    <name evidence="2" type="ORF">NDM98_11970</name>
</gene>
<reference evidence="2" key="1">
    <citation type="submission" date="2022-06" db="EMBL/GenBank/DDBJ databases">
        <title>Alkalicoccobacillus porphyridii sp. nov., isolated from a marine red alga, Porphyridium purpureum and reclassification of Shouchella plakortidis and Shouchella gibsonii as Alkalicoccobacillus plakortidis comb. nov. and Alkalicoccobacillus gibsonii comb. nov.</title>
        <authorList>
            <person name="Kim K.H."/>
            <person name="Lee J.K."/>
            <person name="Han D.M."/>
            <person name="Baek J.H."/>
            <person name="Jeon C.O."/>
        </authorList>
    </citation>
    <scope>NUCLEOTIDE SEQUENCE</scope>
    <source>
        <strain evidence="2">DSM 19153</strain>
    </source>
</reference>
<dbReference type="Gene3D" id="3.40.190.170">
    <property type="entry name" value="Bacterial extracellular solute-binding protein, family 7"/>
    <property type="match status" value="1"/>
</dbReference>
<dbReference type="RefSeq" id="WP_251607870.1">
    <property type="nucleotide sequence ID" value="NZ_JAMQJY010000001.1"/>
</dbReference>
<evidence type="ECO:0000256" key="1">
    <source>
        <dbReference type="ARBA" id="ARBA00022729"/>
    </source>
</evidence>
<proteinExistence type="predicted"/>
<dbReference type="CDD" id="cd13671">
    <property type="entry name" value="PBP2_TRAP_SBP_like_3"/>
    <property type="match status" value="1"/>
</dbReference>
<dbReference type="PANTHER" id="PTHR33376">
    <property type="match status" value="1"/>
</dbReference>
<dbReference type="EMBL" id="JAMQJY010000001">
    <property type="protein sequence ID" value="MCM2676142.1"/>
    <property type="molecule type" value="Genomic_DNA"/>
</dbReference>
<dbReference type="NCBIfam" id="NF037995">
    <property type="entry name" value="TRAP_S1"/>
    <property type="match status" value="1"/>
</dbReference>
<dbReference type="Pfam" id="PF03480">
    <property type="entry name" value="DctP"/>
    <property type="match status" value="1"/>
</dbReference>
<keyword evidence="3" id="KW-1185">Reference proteome</keyword>
<dbReference type="InterPro" id="IPR018389">
    <property type="entry name" value="DctP_fam"/>
</dbReference>
<name>A0ABT0XJQ8_9BACI</name>
<evidence type="ECO:0000313" key="2">
    <source>
        <dbReference type="EMBL" id="MCM2676142.1"/>
    </source>
</evidence>
<sequence>MVKVNAGALESFDPSFSVFSLPYVFSDEEHFERVMDSETVQSMYGNLSDIGLRGITYFDAGARSFYTSNHAIEKPEDLAGLKIRVMTNKTSIDTMKLLGAAPTPLPASEVYTGLQQGVIDGAESSSIALVDANHGEVAKYFSYDEHTRIPDFLIMSDQTWNNLSEEEQAIITEEAQDSTHEHNERWKDMIADGVVKAEEEMGVTFNEVDQEPFRELVEPLLEESRENPQVKEILDAFSILE</sequence>
<comment type="caution">
    <text evidence="2">The sequence shown here is derived from an EMBL/GenBank/DDBJ whole genome shotgun (WGS) entry which is preliminary data.</text>
</comment>
<keyword evidence="1" id="KW-0732">Signal</keyword>
<evidence type="ECO:0000313" key="3">
    <source>
        <dbReference type="Proteomes" id="UP001203665"/>
    </source>
</evidence>